<name>A0A1H6BKE9_9HYPH</name>
<gene>
    <name evidence="2" type="ORF">SAMN04488115_107309</name>
</gene>
<reference evidence="2 3" key="1">
    <citation type="submission" date="2016-10" db="EMBL/GenBank/DDBJ databases">
        <authorList>
            <person name="de Groot N.N."/>
        </authorList>
    </citation>
    <scope>NUCLEOTIDE SEQUENCE [LARGE SCALE GENOMIC DNA]</scope>
    <source>
        <strain evidence="2 3">DSM 26656</strain>
    </source>
</reference>
<keyword evidence="1" id="KW-0812">Transmembrane</keyword>
<accession>A0A1H6BKE9</accession>
<evidence type="ECO:0000256" key="1">
    <source>
        <dbReference type="SAM" id="Phobius"/>
    </source>
</evidence>
<dbReference type="OrthoDB" id="8161448at2"/>
<keyword evidence="1" id="KW-0472">Membrane</keyword>
<evidence type="ECO:0000313" key="3">
    <source>
        <dbReference type="Proteomes" id="UP000236743"/>
    </source>
</evidence>
<dbReference type="Proteomes" id="UP000236743">
    <property type="component" value="Unassembled WGS sequence"/>
</dbReference>
<organism evidence="2 3">
    <name type="scientific">Bosea lathyri</name>
    <dbReference type="NCBI Taxonomy" id="1036778"/>
    <lineage>
        <taxon>Bacteria</taxon>
        <taxon>Pseudomonadati</taxon>
        <taxon>Pseudomonadota</taxon>
        <taxon>Alphaproteobacteria</taxon>
        <taxon>Hyphomicrobiales</taxon>
        <taxon>Boseaceae</taxon>
        <taxon>Bosea</taxon>
    </lineage>
</organism>
<keyword evidence="3" id="KW-1185">Reference proteome</keyword>
<dbReference type="AlphaFoldDB" id="A0A1H6BKE9"/>
<keyword evidence="1" id="KW-1133">Transmembrane helix</keyword>
<feature type="transmembrane region" description="Helical" evidence="1">
    <location>
        <begin position="115"/>
        <end position="136"/>
    </location>
</feature>
<sequence length="183" mass="18589">MSDILSTLASTLAKQGAPMLGGLIGTAIGGPVGAAIGGLAGKAIESLADAFGVPATSEAVTAAAQTRPDAPAVIATVEAQAPALIKLWEIEAQRVTDAQAAEIDKGFGSWQFWRGAWQGLIIGGWAVILFAGVFGGGHVVPMLPMADIVSAWGSVTLTWLAVFNGGHTLKEIAPSIGFGRKRA</sequence>
<evidence type="ECO:0000313" key="2">
    <source>
        <dbReference type="EMBL" id="SEG61112.1"/>
    </source>
</evidence>
<proteinExistence type="predicted"/>
<protein>
    <recommendedName>
        <fullName evidence="4">Holin of 3TMs, for gene-transfer release</fullName>
    </recommendedName>
</protein>
<evidence type="ECO:0008006" key="4">
    <source>
        <dbReference type="Google" id="ProtNLM"/>
    </source>
</evidence>
<dbReference type="EMBL" id="FNUY01000007">
    <property type="protein sequence ID" value="SEG61112.1"/>
    <property type="molecule type" value="Genomic_DNA"/>
</dbReference>
<dbReference type="RefSeq" id="WP_103873883.1">
    <property type="nucleotide sequence ID" value="NZ_FNUY01000007.1"/>
</dbReference>